<dbReference type="AlphaFoldDB" id="A0A7Y0EWN0"/>
<dbReference type="EMBL" id="JAAIIG010000002">
    <property type="protein sequence ID" value="NMM97782.1"/>
    <property type="molecule type" value="Genomic_DNA"/>
</dbReference>
<organism evidence="1 2">
    <name type="scientific">Bifidobacterium olomucense</name>
    <dbReference type="NCBI Taxonomy" id="2675324"/>
    <lineage>
        <taxon>Bacteria</taxon>
        <taxon>Bacillati</taxon>
        <taxon>Actinomycetota</taxon>
        <taxon>Actinomycetes</taxon>
        <taxon>Bifidobacteriales</taxon>
        <taxon>Bifidobacteriaceae</taxon>
        <taxon>Bifidobacterium</taxon>
    </lineage>
</organism>
<name>A0A7Y0EWN0_9BIFI</name>
<keyword evidence="2" id="KW-1185">Reference proteome</keyword>
<protein>
    <submittedName>
        <fullName evidence="1">Uncharacterized protein</fullName>
    </submittedName>
</protein>
<evidence type="ECO:0000313" key="2">
    <source>
        <dbReference type="Proteomes" id="UP000543419"/>
    </source>
</evidence>
<gene>
    <name evidence="1" type="ORF">G1C97_0731</name>
</gene>
<evidence type="ECO:0000313" key="1">
    <source>
        <dbReference type="EMBL" id="NMM97782.1"/>
    </source>
</evidence>
<proteinExistence type="predicted"/>
<accession>A0A7Y0EWN0</accession>
<dbReference type="Proteomes" id="UP000543419">
    <property type="component" value="Unassembled WGS sequence"/>
</dbReference>
<reference evidence="1 2" key="1">
    <citation type="submission" date="2020-02" db="EMBL/GenBank/DDBJ databases">
        <title>Characterization of phylogenetic diversity of novel bifidobacterial species isolated in Czech ZOOs.</title>
        <authorList>
            <person name="Lugli G.A."/>
            <person name="Vera N.B."/>
            <person name="Ventura M."/>
        </authorList>
    </citation>
    <scope>NUCLEOTIDE SEQUENCE [LARGE SCALE GENOMIC DNA]</scope>
    <source>
        <strain evidence="1 2">DSM 109959</strain>
    </source>
</reference>
<comment type="caution">
    <text evidence="1">The sequence shown here is derived from an EMBL/GenBank/DDBJ whole genome shotgun (WGS) entry which is preliminary data.</text>
</comment>
<sequence length="63" mass="6867">MLKNPPIKRLPPFIQPSVSGNLGAAAFRLDPSRVESLGFDDAQRLSKRVAELFHLLVGAHADT</sequence>